<dbReference type="EMBL" id="CP016279">
    <property type="protein sequence ID" value="ANP51440.1"/>
    <property type="molecule type" value="Genomic_DNA"/>
</dbReference>
<dbReference type="OrthoDB" id="3414915at2"/>
<proteinExistence type="predicted"/>
<dbReference type="EMBL" id="JAGGLP010000005">
    <property type="protein sequence ID" value="MBP2049805.1"/>
    <property type="molecule type" value="Genomic_DNA"/>
</dbReference>
<sequence length="418" mass="45484">MRKILIVGAGQSGLQLALGLQRHGYDVTVMSARTADEIEHGTIMSTQFQFDSTLKFERDLGIHFWDGQAPRTPFTRFMVGAEGPTPVVDWTSPLKKPGADVDQRLKMSRWLRLFVENGGNLIINSATVADLDTAASAYDLVIVAAGKGGLAEVFGRDASRSPFTTPQRMLSVVYVNGYQPDPADPGDHTVEFHMLPGRGEMIVMPALTVSGPCHILFFEAIPGGPLDVFGDVRSPQQHLERFVDLLELHVPWAREQYSKLELTDAGGTLHGGFAPVVRHPVATLPSGGRVLGMGDVVVANDPITGQGANMAAKFAAVYLDAILEHGDRPFDGAFMERAFETFWTLHGRATTEWTNIMLQPPPPHMLELLGAASRFTAIANRYTEAFDDPNDFLEWFTDPDKAAAYLAEVVGAAAGSDH</sequence>
<accession>A0A1B1AY39</accession>
<name>A0A1B1AY39_9ACTN</name>
<dbReference type="Gene3D" id="6.10.250.650">
    <property type="match status" value="1"/>
</dbReference>
<evidence type="ECO:0000313" key="4">
    <source>
        <dbReference type="Proteomes" id="UP000092659"/>
    </source>
</evidence>
<dbReference type="Pfam" id="PF17885">
    <property type="entry name" value="Smoa_sbd"/>
    <property type="match status" value="1"/>
</dbReference>
<reference evidence="3 5" key="2">
    <citation type="submission" date="2021-03" db="EMBL/GenBank/DDBJ databases">
        <title>Genomic Encyclopedia of Type Strains, Phase IV (KMG-IV): sequencing the most valuable type-strain genomes for metagenomic binning, comparative biology and taxonomic classification.</title>
        <authorList>
            <person name="Goeker M."/>
        </authorList>
    </citation>
    <scope>NUCLEOTIDE SEQUENCE [LARGE SCALE GENOMIC DNA]</scope>
    <source>
        <strain evidence="3 5">DSM 40499</strain>
    </source>
</reference>
<dbReference type="Proteomes" id="UP001519309">
    <property type="component" value="Unassembled WGS sequence"/>
</dbReference>
<feature type="domain" description="Styrene monooxygenase StyA putative substrate binding" evidence="1">
    <location>
        <begin position="146"/>
        <end position="255"/>
    </location>
</feature>
<dbReference type="STRING" id="68214.AVL59_19145"/>
<gene>
    <name evidence="2" type="ORF">AVL59_19145</name>
    <name evidence="3" type="ORF">J2Z21_002741</name>
</gene>
<dbReference type="AlphaFoldDB" id="A0A1B1AY39"/>
<dbReference type="SUPFAM" id="SSF51905">
    <property type="entry name" value="FAD/NAD(P)-binding domain"/>
    <property type="match status" value="1"/>
</dbReference>
<evidence type="ECO:0000313" key="3">
    <source>
        <dbReference type="EMBL" id="MBP2049805.1"/>
    </source>
</evidence>
<keyword evidence="5" id="KW-1185">Reference proteome</keyword>
<organism evidence="2 4">
    <name type="scientific">Streptomyces griseochromogenes</name>
    <dbReference type="NCBI Taxonomy" id="68214"/>
    <lineage>
        <taxon>Bacteria</taxon>
        <taxon>Bacillati</taxon>
        <taxon>Actinomycetota</taxon>
        <taxon>Actinomycetes</taxon>
        <taxon>Kitasatosporales</taxon>
        <taxon>Streptomycetaceae</taxon>
        <taxon>Streptomyces</taxon>
    </lineage>
</organism>
<dbReference type="RefSeq" id="WP_067305877.1">
    <property type="nucleotide sequence ID" value="NZ_CP016279.1"/>
</dbReference>
<dbReference type="Gene3D" id="3.30.9.40">
    <property type="match status" value="1"/>
</dbReference>
<dbReference type="PRINTS" id="PR00420">
    <property type="entry name" value="RNGMNOXGNASE"/>
</dbReference>
<dbReference type="InterPro" id="IPR041654">
    <property type="entry name" value="StyA_sbd"/>
</dbReference>
<reference evidence="2 4" key="1">
    <citation type="submission" date="2016-06" db="EMBL/GenBank/DDBJ databases">
        <title>Complete genome sequence of Streptomyces griseochromogenes ATCC 14511, the Blasticidin S producer.</title>
        <authorList>
            <person name="Wu L."/>
        </authorList>
    </citation>
    <scope>NUCLEOTIDE SEQUENCE [LARGE SCALE GENOMIC DNA]</scope>
    <source>
        <strain evidence="2 4">ATCC 14511</strain>
    </source>
</reference>
<dbReference type="KEGG" id="sgs:AVL59_19145"/>
<dbReference type="Proteomes" id="UP000092659">
    <property type="component" value="Chromosome"/>
</dbReference>
<dbReference type="InterPro" id="IPR036188">
    <property type="entry name" value="FAD/NAD-bd_sf"/>
</dbReference>
<dbReference type="Gene3D" id="3.50.50.60">
    <property type="entry name" value="FAD/NAD(P)-binding domain"/>
    <property type="match status" value="2"/>
</dbReference>
<evidence type="ECO:0000313" key="5">
    <source>
        <dbReference type="Proteomes" id="UP001519309"/>
    </source>
</evidence>
<evidence type="ECO:0000259" key="1">
    <source>
        <dbReference type="Pfam" id="PF17885"/>
    </source>
</evidence>
<evidence type="ECO:0000313" key="2">
    <source>
        <dbReference type="EMBL" id="ANP51440.1"/>
    </source>
</evidence>
<protein>
    <submittedName>
        <fullName evidence="3">2-polyprenyl-6-methoxyphenol hydroxylase-like FAD-dependent oxidoreductase</fullName>
    </submittedName>
    <submittedName>
        <fullName evidence="2">Oxygenase</fullName>
    </submittedName>
</protein>